<comment type="caution">
    <text evidence="2">The sequence shown here is derived from an EMBL/GenBank/DDBJ whole genome shotgun (WGS) entry which is preliminary data.</text>
</comment>
<protein>
    <submittedName>
        <fullName evidence="2">Uncharacterized protein</fullName>
    </submittedName>
</protein>
<dbReference type="Proteomes" id="UP000054736">
    <property type="component" value="Unassembled WGS sequence"/>
</dbReference>
<reference evidence="2 3" key="1">
    <citation type="submission" date="2015-11" db="EMBL/GenBank/DDBJ databases">
        <title>Genomic analysis of 38 Legionella species identifies large and diverse effector repertoires.</title>
        <authorList>
            <person name="Burstein D."/>
            <person name="Amaro F."/>
            <person name="Zusman T."/>
            <person name="Lifshitz Z."/>
            <person name="Cohen O."/>
            <person name="Gilbert J.A."/>
            <person name="Pupko T."/>
            <person name="Shuman H.A."/>
            <person name="Segal G."/>
        </authorList>
    </citation>
    <scope>NUCLEOTIDE SEQUENCE [LARGE SCALE GENOMIC DNA]</scope>
    <source>
        <strain evidence="2 3">ATCC 700990</strain>
    </source>
</reference>
<feature type="region of interest" description="Disordered" evidence="1">
    <location>
        <begin position="1"/>
        <end position="47"/>
    </location>
</feature>
<proteinExistence type="predicted"/>
<gene>
    <name evidence="2" type="ORF">Ldro_0235</name>
</gene>
<organism evidence="2 3">
    <name type="scientific">Legionella drozanskii LLAP-1</name>
    <dbReference type="NCBI Taxonomy" id="1212489"/>
    <lineage>
        <taxon>Bacteria</taxon>
        <taxon>Pseudomonadati</taxon>
        <taxon>Pseudomonadota</taxon>
        <taxon>Gammaproteobacteria</taxon>
        <taxon>Legionellales</taxon>
        <taxon>Legionellaceae</taxon>
        <taxon>Legionella</taxon>
    </lineage>
</organism>
<feature type="compositionally biased region" description="Polar residues" evidence="1">
    <location>
        <begin position="208"/>
        <end position="218"/>
    </location>
</feature>
<sequence length="218" mass="24864">MKRKRETEKSNYYSSTWNLPRKRKNEESEVIKLSGEEKASDLSGDNGVLPAQVQGYTTTSADSSIPPVNVFSWPQPTLPTDSQSNGIMVYPQNLYYPSYYQALGMYYANRLALIELEIKRIENEIREEAEIDQMAIELRKEVEIDSMAAELRKEIETEVTSPSETNETSREEGKNQQTNQIGVEIADRTIYNFFQPQTELGSSSHSSALTSTDNFYNF</sequence>
<evidence type="ECO:0000313" key="3">
    <source>
        <dbReference type="Proteomes" id="UP000054736"/>
    </source>
</evidence>
<evidence type="ECO:0000313" key="2">
    <source>
        <dbReference type="EMBL" id="KTC92864.1"/>
    </source>
</evidence>
<evidence type="ECO:0000256" key="1">
    <source>
        <dbReference type="SAM" id="MobiDB-lite"/>
    </source>
</evidence>
<dbReference type="RefSeq" id="WP_058494601.1">
    <property type="nucleotide sequence ID" value="NZ_CAAAIU010000003.1"/>
</dbReference>
<name>A0A0W0TBG1_9GAMM</name>
<feature type="region of interest" description="Disordered" evidence="1">
    <location>
        <begin position="199"/>
        <end position="218"/>
    </location>
</feature>
<dbReference type="EMBL" id="LNXY01000003">
    <property type="protein sequence ID" value="KTC92864.1"/>
    <property type="molecule type" value="Genomic_DNA"/>
</dbReference>
<keyword evidence="3" id="KW-1185">Reference proteome</keyword>
<accession>A0A0W0TBG1</accession>
<dbReference type="PATRIC" id="fig|1212489.4.peg.245"/>
<feature type="compositionally biased region" description="Basic and acidic residues" evidence="1">
    <location>
        <begin position="24"/>
        <end position="40"/>
    </location>
</feature>
<feature type="region of interest" description="Disordered" evidence="1">
    <location>
        <begin position="154"/>
        <end position="180"/>
    </location>
</feature>
<dbReference type="AlphaFoldDB" id="A0A0W0TBG1"/>